<feature type="compositionally biased region" description="Low complexity" evidence="1">
    <location>
        <begin position="77"/>
        <end position="96"/>
    </location>
</feature>
<gene>
    <name evidence="2" type="ORF">SORBI_3004G194600</name>
</gene>
<feature type="compositionally biased region" description="Basic residues" evidence="1">
    <location>
        <begin position="135"/>
        <end position="145"/>
    </location>
</feature>
<feature type="region of interest" description="Disordered" evidence="1">
    <location>
        <begin position="25"/>
        <end position="145"/>
    </location>
</feature>
<organism evidence="2 3">
    <name type="scientific">Sorghum bicolor</name>
    <name type="common">Sorghum</name>
    <name type="synonym">Sorghum vulgare</name>
    <dbReference type="NCBI Taxonomy" id="4558"/>
    <lineage>
        <taxon>Eukaryota</taxon>
        <taxon>Viridiplantae</taxon>
        <taxon>Streptophyta</taxon>
        <taxon>Embryophyta</taxon>
        <taxon>Tracheophyta</taxon>
        <taxon>Spermatophyta</taxon>
        <taxon>Magnoliopsida</taxon>
        <taxon>Liliopsida</taxon>
        <taxon>Poales</taxon>
        <taxon>Poaceae</taxon>
        <taxon>PACMAD clade</taxon>
        <taxon>Panicoideae</taxon>
        <taxon>Andropogonodae</taxon>
        <taxon>Andropogoneae</taxon>
        <taxon>Sorghinae</taxon>
        <taxon>Sorghum</taxon>
    </lineage>
</organism>
<dbReference type="InParanoid" id="A0A194YQN4"/>
<evidence type="ECO:0000313" key="3">
    <source>
        <dbReference type="Proteomes" id="UP000000768"/>
    </source>
</evidence>
<dbReference type="EMBL" id="CM000763">
    <property type="protein sequence ID" value="KXG30543.2"/>
    <property type="molecule type" value="Genomic_DNA"/>
</dbReference>
<feature type="compositionally biased region" description="Basic residues" evidence="1">
    <location>
        <begin position="168"/>
        <end position="184"/>
    </location>
</feature>
<evidence type="ECO:0000256" key="1">
    <source>
        <dbReference type="SAM" id="MobiDB-lite"/>
    </source>
</evidence>
<evidence type="ECO:0000313" key="2">
    <source>
        <dbReference type="EMBL" id="KXG30543.2"/>
    </source>
</evidence>
<sequence>MHRDEAVVIKPRPILLAHAEAALARPRNPQRMHAHCRATSPSRTTRSRSAPPHARAARASTARPALRPTPRSPPNTRATQRPALAARRAQATAPAVRARRDTRASAHAPTSASPRMQPPGCAATRSAPHAAAHAIRTRRSHPRLAELHKRHTTPHLRHYRALAPFHATHRHRRAEHAAEHRRRRPVLDREHHARERHAVTARTPTPTARTPSPRSRPLHRAPALDASPVAPASFQGVASATNNCAAESEDDRTDEDREYREELGDDYSEAQRPLATSANPPTGWGGEPGQPPRSSPQACGSSHQPRRNGRRQYHTAKKWPPPQESRWSLDRPPPGHQERTNPASGAWIYPPPAQI</sequence>
<reference evidence="2 3" key="1">
    <citation type="journal article" date="2009" name="Nature">
        <title>The Sorghum bicolor genome and the diversification of grasses.</title>
        <authorList>
            <person name="Paterson A.H."/>
            <person name="Bowers J.E."/>
            <person name="Bruggmann R."/>
            <person name="Dubchak I."/>
            <person name="Grimwood J."/>
            <person name="Gundlach H."/>
            <person name="Haberer G."/>
            <person name="Hellsten U."/>
            <person name="Mitros T."/>
            <person name="Poliakov A."/>
            <person name="Schmutz J."/>
            <person name="Spannagl M."/>
            <person name="Tang H."/>
            <person name="Wang X."/>
            <person name="Wicker T."/>
            <person name="Bharti A.K."/>
            <person name="Chapman J."/>
            <person name="Feltus F.A."/>
            <person name="Gowik U."/>
            <person name="Grigoriev I.V."/>
            <person name="Lyons E."/>
            <person name="Maher C.A."/>
            <person name="Martis M."/>
            <person name="Narechania A."/>
            <person name="Otillar R.P."/>
            <person name="Penning B.W."/>
            <person name="Salamov A.A."/>
            <person name="Wang Y."/>
            <person name="Zhang L."/>
            <person name="Carpita N.C."/>
            <person name="Freeling M."/>
            <person name="Gingle A.R."/>
            <person name="Hash C.T."/>
            <person name="Keller B."/>
            <person name="Klein P."/>
            <person name="Kresovich S."/>
            <person name="McCann M.C."/>
            <person name="Ming R."/>
            <person name="Peterson D.G."/>
            <person name="Mehboob-ur-Rahman"/>
            <person name="Ware D."/>
            <person name="Westhoff P."/>
            <person name="Mayer K.F."/>
            <person name="Messing J."/>
            <person name="Rokhsar D.S."/>
        </authorList>
    </citation>
    <scope>NUCLEOTIDE SEQUENCE [LARGE SCALE GENOMIC DNA]</scope>
    <source>
        <strain evidence="3">cv. BTx623</strain>
    </source>
</reference>
<dbReference type="Gramene" id="KXG30543">
    <property type="protein sequence ID" value="KXG30543"/>
    <property type="gene ID" value="SORBI_3004G194600"/>
</dbReference>
<protein>
    <submittedName>
        <fullName evidence="2">Uncharacterized protein</fullName>
    </submittedName>
</protein>
<keyword evidence="3" id="KW-1185">Reference proteome</keyword>
<proteinExistence type="predicted"/>
<name>A0A194YQN4_SORBI</name>
<feature type="compositionally biased region" description="Basic and acidic residues" evidence="1">
    <location>
        <begin position="185"/>
        <end position="198"/>
    </location>
</feature>
<feature type="compositionally biased region" description="Low complexity" evidence="1">
    <location>
        <begin position="37"/>
        <end position="69"/>
    </location>
</feature>
<feature type="compositionally biased region" description="Polar residues" evidence="1">
    <location>
        <begin position="236"/>
        <end position="245"/>
    </location>
</feature>
<feature type="compositionally biased region" description="Low complexity" evidence="1">
    <location>
        <begin position="200"/>
        <end position="215"/>
    </location>
</feature>
<dbReference type="AlphaFoldDB" id="A0A194YQN4"/>
<feature type="region of interest" description="Disordered" evidence="1">
    <location>
        <begin position="168"/>
        <end position="221"/>
    </location>
</feature>
<dbReference type="Proteomes" id="UP000000768">
    <property type="component" value="Chromosome 4"/>
</dbReference>
<feature type="region of interest" description="Disordered" evidence="1">
    <location>
        <begin position="236"/>
        <end position="355"/>
    </location>
</feature>
<accession>A0A194YQN4</accession>
<feature type="compositionally biased region" description="Low complexity" evidence="1">
    <location>
        <begin position="122"/>
        <end position="134"/>
    </location>
</feature>
<reference evidence="3" key="2">
    <citation type="journal article" date="2018" name="Plant J.">
        <title>The Sorghum bicolor reference genome: improved assembly, gene annotations, a transcriptome atlas, and signatures of genome organization.</title>
        <authorList>
            <person name="McCormick R.F."/>
            <person name="Truong S.K."/>
            <person name="Sreedasyam A."/>
            <person name="Jenkins J."/>
            <person name="Shu S."/>
            <person name="Sims D."/>
            <person name="Kennedy M."/>
            <person name="Amirebrahimi M."/>
            <person name="Weers B.D."/>
            <person name="McKinley B."/>
            <person name="Mattison A."/>
            <person name="Morishige D.T."/>
            <person name="Grimwood J."/>
            <person name="Schmutz J."/>
            <person name="Mullet J.E."/>
        </authorList>
    </citation>
    <scope>NUCLEOTIDE SEQUENCE [LARGE SCALE GENOMIC DNA]</scope>
    <source>
        <strain evidence="3">cv. BTx623</strain>
    </source>
</reference>
<feature type="compositionally biased region" description="Basic residues" evidence="1">
    <location>
        <begin position="304"/>
        <end position="317"/>
    </location>
</feature>